<dbReference type="InterPro" id="IPR041677">
    <property type="entry name" value="DNA2/NAM7_AAA_11"/>
</dbReference>
<dbReference type="Pfam" id="PF13086">
    <property type="entry name" value="AAA_11"/>
    <property type="match status" value="2"/>
</dbReference>
<dbReference type="PANTHER" id="PTHR10887">
    <property type="entry name" value="DNA2/NAM7 HELICASE FAMILY"/>
    <property type="match status" value="1"/>
</dbReference>
<dbReference type="Pfam" id="PF13195">
    <property type="entry name" value="DUF4011"/>
    <property type="match status" value="1"/>
</dbReference>
<keyword evidence="5" id="KW-1185">Reference proteome</keyword>
<dbReference type="Proteomes" id="UP000189733">
    <property type="component" value="Unassembled WGS sequence"/>
</dbReference>
<evidence type="ECO:0000313" key="4">
    <source>
        <dbReference type="EMBL" id="SKA67886.1"/>
    </source>
</evidence>
<dbReference type="InterPro" id="IPR049468">
    <property type="entry name" value="Restrct_endonuc-II-like_dom"/>
</dbReference>
<feature type="domain" description="DNA2/NAM7 helicase-like C-terminal" evidence="2">
    <location>
        <begin position="1391"/>
        <end position="1579"/>
    </location>
</feature>
<protein>
    <submittedName>
        <fullName evidence="4">AAA domain-containing protein</fullName>
    </submittedName>
</protein>
<dbReference type="OrthoDB" id="9757917at2"/>
<dbReference type="Gene3D" id="3.40.50.300">
    <property type="entry name" value="P-loop containing nucleotide triphosphate hydrolases"/>
    <property type="match status" value="3"/>
</dbReference>
<proteinExistence type="predicted"/>
<evidence type="ECO:0000259" key="3">
    <source>
        <dbReference type="Pfam" id="PF18741"/>
    </source>
</evidence>
<dbReference type="Pfam" id="PF13087">
    <property type="entry name" value="AAA_12"/>
    <property type="match status" value="1"/>
</dbReference>
<dbReference type="InterPro" id="IPR025103">
    <property type="entry name" value="DUF4011"/>
</dbReference>
<evidence type="ECO:0000259" key="2">
    <source>
        <dbReference type="Pfam" id="PF13087"/>
    </source>
</evidence>
<dbReference type="FunFam" id="3.40.960.10:FF:000002">
    <property type="entry name" value="DNA helicase related protein"/>
    <property type="match status" value="1"/>
</dbReference>
<dbReference type="RefSeq" id="WP_078684212.1">
    <property type="nucleotide sequence ID" value="NZ_FUYA01000002.1"/>
</dbReference>
<reference evidence="4 5" key="1">
    <citation type="submission" date="2017-02" db="EMBL/GenBank/DDBJ databases">
        <authorList>
            <person name="Peterson S.W."/>
        </authorList>
    </citation>
    <scope>NUCLEOTIDE SEQUENCE [LARGE SCALE GENOMIC DNA]</scope>
    <source>
        <strain evidence="4 5">DSM 18034</strain>
    </source>
</reference>
<dbReference type="InterPro" id="IPR045055">
    <property type="entry name" value="DNA2/NAM7-like"/>
</dbReference>
<feature type="domain" description="DNA2/NAM7 helicase helicase" evidence="1">
    <location>
        <begin position="1320"/>
        <end position="1360"/>
    </location>
</feature>
<dbReference type="InterPro" id="IPR047187">
    <property type="entry name" value="SF1_C_Upf1"/>
</dbReference>
<dbReference type="CDD" id="cd18808">
    <property type="entry name" value="SF1_C_Upf1"/>
    <property type="match status" value="1"/>
</dbReference>
<feature type="domain" description="DNA2/NAM7 helicase helicase" evidence="1">
    <location>
        <begin position="400"/>
        <end position="496"/>
    </location>
</feature>
<dbReference type="GO" id="GO:0004386">
    <property type="term" value="F:helicase activity"/>
    <property type="evidence" value="ECO:0007669"/>
    <property type="project" value="InterPro"/>
</dbReference>
<dbReference type="SUPFAM" id="SSF52980">
    <property type="entry name" value="Restriction endonuclease-like"/>
    <property type="match status" value="1"/>
</dbReference>
<dbReference type="InterPro" id="IPR011335">
    <property type="entry name" value="Restrct_endonuc-II-like"/>
</dbReference>
<dbReference type="Pfam" id="PF18741">
    <property type="entry name" value="MTES_1575"/>
    <property type="match status" value="1"/>
</dbReference>
<dbReference type="InterPro" id="IPR027417">
    <property type="entry name" value="P-loop_NTPase"/>
</dbReference>
<accession>A0A1T4VSE9</accession>
<dbReference type="EMBL" id="FUYA01000002">
    <property type="protein sequence ID" value="SKA67886.1"/>
    <property type="molecule type" value="Genomic_DNA"/>
</dbReference>
<dbReference type="STRING" id="1121442.SAMN02745702_00909"/>
<organism evidence="4 5">
    <name type="scientific">Desulfobaculum bizertense DSM 18034</name>
    <dbReference type="NCBI Taxonomy" id="1121442"/>
    <lineage>
        <taxon>Bacteria</taxon>
        <taxon>Pseudomonadati</taxon>
        <taxon>Thermodesulfobacteriota</taxon>
        <taxon>Desulfovibrionia</taxon>
        <taxon>Desulfovibrionales</taxon>
        <taxon>Desulfovibrionaceae</taxon>
        <taxon>Desulfobaculum</taxon>
    </lineage>
</organism>
<dbReference type="SUPFAM" id="SSF52540">
    <property type="entry name" value="P-loop containing nucleoside triphosphate hydrolases"/>
    <property type="match status" value="2"/>
</dbReference>
<evidence type="ECO:0000313" key="5">
    <source>
        <dbReference type="Proteomes" id="UP000189733"/>
    </source>
</evidence>
<sequence length="1839" mass="208887">MPASFLEENNLEKLAQESLENVRKKLLDLTGRNRLLNFRESKKTIRIVDELPDQVFDMLVGGGQSMELISYDPPKEEQIEGKALQESKQIKPLTSSEAKKYCEKYGLESEQVCFISERVEALGSFAAVQEQYSKKSPVAKFAHQYARTLYCSNLECDTDKQLDEVQDTCSIDLSNELPKDVAEQSEKHKDKFLQTPLIKKQLEKRCTQVTRDFKAAINETGANLLYMAIGFLEWTQADDSQKKFKAPLVLIPLEIEKRRVNRENELYAFEVAFSTEYIESNLSLAELLDKNFGLRLPEFAPGIKPEVYFEDVARVVEGKEGWKIHREMVIGFFSFSKLRIYKDLDESAWPKGKGPLDNQAIAELLVGRDKQDRNDSLWGEDPEPDDSNLVDQIPLVLDADGSQLSVINDVLFGNDNMVVHGPPGTGKSQTIANLIAAALSQKKTVLFVSEKKAALDVVRKRLNNVNLGDFCLELHSHQSRKGALHADLESRLKHSYSKSNGFDSKIKLRKYHRSRLVSYYDELMASRGNIGKSAYEILGEAEKWRTKVTSPDSDFVYDHALDLDQQTIDVTAEELEEFSRLFKKLPPEAVKAWSGFVPQVVLSEDERKVQFVLEDASEKTQGLLSKLKSSGIKADVSFGELRRFSNVNLEKLQSIPRPWMQDLGGVLEQAQGRDVIQRLIRELNEYNNLVNVCTSTFGVFEGIPFDNVEKAKNAAQHLKEMRVGSWSFGDLEKVHQLGKNFIQLRDELTRDTESVAGLYPGFVLNIIFCEKICELSDFLERLPPSFGLHIYDGHVSRLGLQYLEEATGDASNILEKKQKLTKLFVLEKAPGVHAIRALVNVFRNSPGMFGRLFSSSYKQAQKEFVAFRAKENQSKPLESIDDLECLIEFLDQAESFGKDENYTTLFGPKFIGIDTDWAKLENQVKATRKIAYLLGSEASAKKLLNDISRYQEMLRHVTECVRLKKGEMEKQLDVFGVRGFLRETSFDDFSQKIEQIEKGVADNLPRLLALNVSEKMTVTQFINAVGTFEKCISLKRNIEQNLRYKELLGNYFCGIETEIDPIAKMTEWTCSLVEDPSCGTRILRWLLKEHTPSRINTLVSIAHSSSAYLQALNEDFCSLKDLGPLNLNEWLGCDFAVCPVESALDKFQSALSQILYLQSWRVSQGLKKKLVDKGLTDIVEKVEDDHLDSAEASSFYRYAMFNSMARELVRGSKVLRDFQGAIYEQVRAQLQSIEQELEGLSQQKIAWAASQRRPPTGVSYGRVRDYTELSLIKHEIGKKRAHIPVRQLVMRSVSALKALKPCFMMSPMSVAQYLAPGAVTFDLVIMDEASQLKLEDALGVVMRGKQVVVVGDPKQLPPTSFFDKNIEISSDDETISDNAESILDVAQNCFPNNRLRWHYRSEDERLIAFSNAQFYHGDLVVFPTPNKTGVDTGVFHHYIENSYSQKGTKGGVVNRLEATTVAEAIRTHFRKYGDLSLGVATFNASQCELIQDELDRLCRSDKWLEDKIKKWDDTPDSFFIKNLENVQGDERDVIFISTTYGPDKQSGQVFQRFGPINSATGWRRLNVIVTRAKKQVHVFTALRSTDIKVTSSSKEGVVALRNYLEFVETGRIPEWGEVNPDRGPDSDFEIAVAYALNQRGYKTAYQVGVAGFFIDIGVYHPQHEGEFILGIECDGATYHSAKSVRDRDILRQSILESKGWNIHRIWSTDWFKSRDNEITRLMDKLDELVAKSTVVQSATITEDIPGQRYKPQKDIVATSGDSEDEELRHALFEFRENKIKPEYEDVCQTILSDIWIERFVERKPTSRAEFSDFPLKDRETILGGTEYLNDILNLIEDFV</sequence>
<gene>
    <name evidence="4" type="ORF">SAMN02745702_00909</name>
</gene>
<feature type="domain" description="Restriction endonuclease type II-like" evidence="3">
    <location>
        <begin position="1628"/>
        <end position="1725"/>
    </location>
</feature>
<evidence type="ECO:0000259" key="1">
    <source>
        <dbReference type="Pfam" id="PF13086"/>
    </source>
</evidence>
<dbReference type="InterPro" id="IPR041679">
    <property type="entry name" value="DNA2/NAM7-like_C"/>
</dbReference>
<name>A0A1T4VSE9_9BACT</name>
<dbReference type="Gene3D" id="3.40.960.10">
    <property type="entry name" value="VSR Endonuclease"/>
    <property type="match status" value="1"/>
</dbReference>